<feature type="domain" description="Thioredoxin" evidence="7">
    <location>
        <begin position="311"/>
        <end position="476"/>
    </location>
</feature>
<comment type="similarity">
    <text evidence="1">Belongs to the CSN7/EIF3M family. CSN7 subfamily.</text>
</comment>
<dbReference type="InterPro" id="IPR045237">
    <property type="entry name" value="COPS7/eIF3m"/>
</dbReference>
<dbReference type="PANTHER" id="PTHR15350">
    <property type="entry name" value="COP9 SIGNALOSOME COMPLEX SUBUNIT 7/DENDRITIC CELL PROTEIN GA17"/>
    <property type="match status" value="1"/>
</dbReference>
<name>A0A3M6ZCU9_HORWE</name>
<feature type="compositionally biased region" description="Acidic residues" evidence="5">
    <location>
        <begin position="255"/>
        <end position="264"/>
    </location>
</feature>
<keyword evidence="3" id="KW-0736">Signalosome</keyword>
<evidence type="ECO:0000259" key="7">
    <source>
        <dbReference type="PROSITE" id="PS51352"/>
    </source>
</evidence>
<keyword evidence="4" id="KW-0175">Coiled coil</keyword>
<dbReference type="Gene3D" id="3.40.30.10">
    <property type="entry name" value="Glutaredoxin"/>
    <property type="match status" value="1"/>
</dbReference>
<dbReference type="GO" id="GO:0016491">
    <property type="term" value="F:oxidoreductase activity"/>
    <property type="evidence" value="ECO:0007669"/>
    <property type="project" value="InterPro"/>
</dbReference>
<dbReference type="AlphaFoldDB" id="A0A3M6ZCU9"/>
<dbReference type="CDD" id="cd03017">
    <property type="entry name" value="PRX_BCP"/>
    <property type="match status" value="1"/>
</dbReference>
<dbReference type="PROSITE" id="PS51352">
    <property type="entry name" value="THIOREDOXIN_2"/>
    <property type="match status" value="1"/>
</dbReference>
<feature type="domain" description="PCI" evidence="6">
    <location>
        <begin position="1"/>
        <end position="165"/>
    </location>
</feature>
<evidence type="ECO:0000313" key="8">
    <source>
        <dbReference type="EMBL" id="RMY13084.1"/>
    </source>
</evidence>
<dbReference type="Pfam" id="PF22061">
    <property type="entry name" value="CSN7_HB_subdom"/>
    <property type="match status" value="1"/>
</dbReference>
<dbReference type="Proteomes" id="UP000282582">
    <property type="component" value="Unassembled WGS sequence"/>
</dbReference>
<proteinExistence type="inferred from homology"/>
<dbReference type="SUPFAM" id="SSF52833">
    <property type="entry name" value="Thioredoxin-like"/>
    <property type="match status" value="1"/>
</dbReference>
<evidence type="ECO:0000256" key="4">
    <source>
        <dbReference type="SAM" id="Coils"/>
    </source>
</evidence>
<sequence>MEQSRALNALAPFLALAKSATSPRAAADLATQATAAPNTYVFAELLQHPQIQALAGHEQFGGHYELLKLFAWGTWEEYSTAQGLPQLSDAQTTKLKLLSLLTIASQKPTASSTESNLSYTTLCSRLDLQHPIDLEHLVTQAIYNDLITATLNPADQTVVITSVAPLRDLAPGSVASMMNELAAWSGRCDAALGDLEREMEKVRAEARKRNIREQRAEKQIKAAMEGGEKSGSATAHAAGGRNGHNTRGAVKRAEESEDDGDAMELDGGNALGGGGGRKRSGGGGAFGNIMGKVTGDWTQVPEPKDDGACSHLLGLTFPSIPMPSTSGNSVDISSLSGLSIIFFYPRTAAPNEQVPPEWNEIPGARGCTPQACSFRDSANDFLTFGVNHIFGCSTQSPAYQYELKTRTHLPYQILSDEGLALTRALELPTFEYGGQTLTKRVTLAVEDGKVVRVWYPVFPPDRSAQEVLAWLDTRTGREALSTESEEAMLRNLRHRDSRS</sequence>
<protein>
    <recommendedName>
        <fullName evidence="10">PCI domain-containing protein</fullName>
    </recommendedName>
</protein>
<dbReference type="InterPro" id="IPR013766">
    <property type="entry name" value="Thioredoxin_domain"/>
</dbReference>
<reference evidence="8 9" key="1">
    <citation type="journal article" date="2018" name="BMC Genomics">
        <title>Genomic evidence for intraspecific hybridization in a clonal and extremely halotolerant yeast.</title>
        <authorList>
            <person name="Gostincar C."/>
            <person name="Stajich J.E."/>
            <person name="Zupancic J."/>
            <person name="Zalar P."/>
            <person name="Gunde-Cimerman N."/>
        </authorList>
    </citation>
    <scope>NUCLEOTIDE SEQUENCE [LARGE SCALE GENOMIC DNA]</scope>
    <source>
        <strain evidence="8 9">EXF-6654</strain>
    </source>
</reference>
<evidence type="ECO:0000256" key="5">
    <source>
        <dbReference type="SAM" id="MobiDB-lite"/>
    </source>
</evidence>
<comment type="similarity">
    <text evidence="2">Belongs to the peroxiredoxin family. Prx5 subfamily.</text>
</comment>
<accession>A0A3M6ZCU9</accession>
<evidence type="ECO:0000256" key="2">
    <source>
        <dbReference type="ARBA" id="ARBA00010505"/>
    </source>
</evidence>
<organism evidence="8 9">
    <name type="scientific">Hortaea werneckii</name>
    <name type="common">Black yeast</name>
    <name type="synonym">Cladosporium werneckii</name>
    <dbReference type="NCBI Taxonomy" id="91943"/>
    <lineage>
        <taxon>Eukaryota</taxon>
        <taxon>Fungi</taxon>
        <taxon>Dikarya</taxon>
        <taxon>Ascomycota</taxon>
        <taxon>Pezizomycotina</taxon>
        <taxon>Dothideomycetes</taxon>
        <taxon>Dothideomycetidae</taxon>
        <taxon>Mycosphaerellales</taxon>
        <taxon>Teratosphaeriaceae</taxon>
        <taxon>Hortaea</taxon>
    </lineage>
</organism>
<dbReference type="EMBL" id="QWIK01000110">
    <property type="protein sequence ID" value="RMY13084.1"/>
    <property type="molecule type" value="Genomic_DNA"/>
</dbReference>
<dbReference type="GO" id="GO:0008180">
    <property type="term" value="C:COP9 signalosome"/>
    <property type="evidence" value="ECO:0007669"/>
    <property type="project" value="UniProtKB-KW"/>
</dbReference>
<dbReference type="Pfam" id="PF08534">
    <property type="entry name" value="Redoxin"/>
    <property type="match status" value="1"/>
</dbReference>
<evidence type="ECO:0000259" key="6">
    <source>
        <dbReference type="PROSITE" id="PS50250"/>
    </source>
</evidence>
<dbReference type="InterPro" id="IPR013740">
    <property type="entry name" value="Redoxin"/>
</dbReference>
<feature type="region of interest" description="Disordered" evidence="5">
    <location>
        <begin position="221"/>
        <end position="283"/>
    </location>
</feature>
<dbReference type="Pfam" id="PF01399">
    <property type="entry name" value="PCI"/>
    <property type="match status" value="1"/>
</dbReference>
<evidence type="ECO:0008006" key="10">
    <source>
        <dbReference type="Google" id="ProtNLM"/>
    </source>
</evidence>
<dbReference type="InterPro" id="IPR000717">
    <property type="entry name" value="PCI_dom"/>
</dbReference>
<evidence type="ECO:0000313" key="9">
    <source>
        <dbReference type="Proteomes" id="UP000282582"/>
    </source>
</evidence>
<comment type="caution">
    <text evidence="8">The sequence shown here is derived from an EMBL/GenBank/DDBJ whole genome shotgun (WGS) entry which is preliminary data.</text>
</comment>
<feature type="compositionally biased region" description="Gly residues" evidence="5">
    <location>
        <begin position="269"/>
        <end position="283"/>
    </location>
</feature>
<evidence type="ECO:0000256" key="1">
    <source>
        <dbReference type="ARBA" id="ARBA00008482"/>
    </source>
</evidence>
<feature type="coiled-coil region" evidence="4">
    <location>
        <begin position="192"/>
        <end position="221"/>
    </location>
</feature>
<gene>
    <name evidence="8" type="ORF">D0868_02198</name>
</gene>
<dbReference type="SMART" id="SM00088">
    <property type="entry name" value="PINT"/>
    <property type="match status" value="1"/>
</dbReference>
<dbReference type="PROSITE" id="PS50250">
    <property type="entry name" value="PCI"/>
    <property type="match status" value="1"/>
</dbReference>
<dbReference type="VEuPathDB" id="FungiDB:BTJ68_08076"/>
<dbReference type="InterPro" id="IPR036249">
    <property type="entry name" value="Thioredoxin-like_sf"/>
</dbReference>
<evidence type="ECO:0000256" key="3">
    <source>
        <dbReference type="ARBA" id="ARBA00022790"/>
    </source>
</evidence>
<dbReference type="PANTHER" id="PTHR15350:SF5">
    <property type="entry name" value="COP9 SIGNALOSOME COMPLEX SUBUNIT 7"/>
    <property type="match status" value="1"/>
</dbReference>